<evidence type="ECO:0000313" key="3">
    <source>
        <dbReference type="Proteomes" id="UP000008063"/>
    </source>
</evidence>
<dbReference type="GO" id="GO:0043625">
    <property type="term" value="C:delta DNA polymerase complex"/>
    <property type="evidence" value="ECO:0007669"/>
    <property type="project" value="InterPro"/>
</dbReference>
<dbReference type="OMA" id="GHQDERE"/>
<feature type="region of interest" description="Disordered" evidence="1">
    <location>
        <begin position="76"/>
        <end position="98"/>
    </location>
</feature>
<proteinExistence type="predicted"/>
<dbReference type="Gene3D" id="3.90.1030.20">
    <property type="entry name" value="DNA polymerase delta, p66 (Cdc27) subunit, wHTH domain"/>
    <property type="match status" value="1"/>
</dbReference>
<dbReference type="STRING" id="936435.F8PXM8"/>
<dbReference type="Proteomes" id="UP000008063">
    <property type="component" value="Unassembled WGS sequence"/>
</dbReference>
<organism evidence="3">
    <name type="scientific">Serpula lacrymans var. lacrymans (strain S7.3)</name>
    <name type="common">Dry rot fungus</name>
    <dbReference type="NCBI Taxonomy" id="936435"/>
    <lineage>
        <taxon>Eukaryota</taxon>
        <taxon>Fungi</taxon>
        <taxon>Dikarya</taxon>
        <taxon>Basidiomycota</taxon>
        <taxon>Agaricomycotina</taxon>
        <taxon>Agaricomycetes</taxon>
        <taxon>Agaricomycetidae</taxon>
        <taxon>Boletales</taxon>
        <taxon>Coniophorineae</taxon>
        <taxon>Serpulaceae</taxon>
        <taxon>Serpula</taxon>
    </lineage>
</organism>
<dbReference type="InterPro" id="IPR041913">
    <property type="entry name" value="POLD3_sf"/>
</dbReference>
<gene>
    <name evidence="2" type="ORF">SERLA73DRAFT_53850</name>
</gene>
<accession>F8PXM8</accession>
<dbReference type="OrthoDB" id="514823at2759"/>
<keyword evidence="3" id="KW-1185">Reference proteome</keyword>
<sequence>MTSPAAADFLTKELFIKNNVVTFRSLSRELGIHVDQAKKCVSILIISVELATFHTDTRSSPSPSFSTYLVSGEVSSLGGHQDEREDGTQDDRMDVDPDEGELKPIMDIAPCTKMILCAETKAQFSRIYSIHVYSLSPSPIHDAGLVCGPTVMVRQADATGGPALSSIVGKIVGAHVKVRYFHVIF</sequence>
<evidence type="ECO:0000256" key="1">
    <source>
        <dbReference type="SAM" id="MobiDB-lite"/>
    </source>
</evidence>
<dbReference type="HOGENOM" id="CLU_1462177_0_0_1"/>
<dbReference type="Pfam" id="PF09507">
    <property type="entry name" value="CDC27"/>
    <property type="match status" value="1"/>
</dbReference>
<dbReference type="EMBL" id="GL945480">
    <property type="protein sequence ID" value="EGN98641.1"/>
    <property type="molecule type" value="Genomic_DNA"/>
</dbReference>
<protein>
    <submittedName>
        <fullName evidence="2">Uncharacterized protein</fullName>
    </submittedName>
</protein>
<reference evidence="3" key="1">
    <citation type="journal article" date="2011" name="Science">
        <title>The plant cell wall-decomposing machinery underlies the functional diversity of forest fungi.</title>
        <authorList>
            <person name="Eastwood D.C."/>
            <person name="Floudas D."/>
            <person name="Binder M."/>
            <person name="Majcherczyk A."/>
            <person name="Schneider P."/>
            <person name="Aerts A."/>
            <person name="Asiegbu F.O."/>
            <person name="Baker S.E."/>
            <person name="Barry K."/>
            <person name="Bendiksby M."/>
            <person name="Blumentritt M."/>
            <person name="Coutinho P.M."/>
            <person name="Cullen D."/>
            <person name="de Vries R.P."/>
            <person name="Gathman A."/>
            <person name="Goodell B."/>
            <person name="Henrissat B."/>
            <person name="Ihrmark K."/>
            <person name="Kauserud H."/>
            <person name="Kohler A."/>
            <person name="LaButti K."/>
            <person name="Lapidus A."/>
            <person name="Lavin J.L."/>
            <person name="Lee Y.-H."/>
            <person name="Lindquist E."/>
            <person name="Lilly W."/>
            <person name="Lucas S."/>
            <person name="Morin E."/>
            <person name="Murat C."/>
            <person name="Oguiza J.A."/>
            <person name="Park J."/>
            <person name="Pisabarro A.G."/>
            <person name="Riley R."/>
            <person name="Rosling A."/>
            <person name="Salamov A."/>
            <person name="Schmidt O."/>
            <person name="Schmutz J."/>
            <person name="Skrede I."/>
            <person name="Stenlid J."/>
            <person name="Wiebenga A."/>
            <person name="Xie X."/>
            <person name="Kuees U."/>
            <person name="Hibbett D.S."/>
            <person name="Hoffmeister D."/>
            <person name="Hoegberg N."/>
            <person name="Martin F."/>
            <person name="Grigoriev I.V."/>
            <person name="Watkinson S.C."/>
        </authorList>
    </citation>
    <scope>NUCLEOTIDE SEQUENCE [LARGE SCALE GENOMIC DNA]</scope>
    <source>
        <strain evidence="3">strain S7.3</strain>
    </source>
</reference>
<dbReference type="InParanoid" id="F8PXM8"/>
<dbReference type="InterPro" id="IPR019038">
    <property type="entry name" value="POLD3"/>
</dbReference>
<evidence type="ECO:0000313" key="2">
    <source>
        <dbReference type="EMBL" id="EGN98641.1"/>
    </source>
</evidence>
<feature type="compositionally biased region" description="Basic and acidic residues" evidence="1">
    <location>
        <begin position="80"/>
        <end position="98"/>
    </location>
</feature>
<dbReference type="AlphaFoldDB" id="F8PXM8"/>
<dbReference type="GO" id="GO:0006260">
    <property type="term" value="P:DNA replication"/>
    <property type="evidence" value="ECO:0007669"/>
    <property type="project" value="InterPro"/>
</dbReference>
<name>F8PXM8_SERL3</name>